<feature type="transmembrane region" description="Helical" evidence="10">
    <location>
        <begin position="21"/>
        <end position="43"/>
    </location>
</feature>
<dbReference type="Proteomes" id="UP000240987">
    <property type="component" value="Unassembled WGS sequence"/>
</dbReference>
<dbReference type="SMART" id="SM00387">
    <property type="entry name" value="HATPase_c"/>
    <property type="match status" value="1"/>
</dbReference>
<evidence type="ECO:0000256" key="5">
    <source>
        <dbReference type="ARBA" id="ARBA00022553"/>
    </source>
</evidence>
<evidence type="ECO:0000256" key="8">
    <source>
        <dbReference type="ARBA" id="ARBA00022777"/>
    </source>
</evidence>
<dbReference type="PROSITE" id="PS50109">
    <property type="entry name" value="HIS_KIN"/>
    <property type="match status" value="1"/>
</dbReference>
<dbReference type="InterPro" id="IPR038428">
    <property type="entry name" value="HK_sensor_dom_sf"/>
</dbReference>
<dbReference type="SUPFAM" id="SSF55874">
    <property type="entry name" value="ATPase domain of HSP90 chaperone/DNA topoisomerase II/histidine kinase"/>
    <property type="match status" value="1"/>
</dbReference>
<evidence type="ECO:0000259" key="12">
    <source>
        <dbReference type="PROSITE" id="PS50885"/>
    </source>
</evidence>
<dbReference type="PANTHER" id="PTHR44936">
    <property type="entry name" value="SENSOR PROTEIN CREC"/>
    <property type="match status" value="1"/>
</dbReference>
<dbReference type="InterPro" id="IPR031930">
    <property type="entry name" value="HK_sensor"/>
</dbReference>
<dbReference type="Gene3D" id="3.30.450.170">
    <property type="entry name" value="Two-component histidine kinase, sensor domain"/>
    <property type="match status" value="1"/>
</dbReference>
<keyword evidence="9" id="KW-0067">ATP-binding</keyword>
<evidence type="ECO:0000259" key="11">
    <source>
        <dbReference type="PROSITE" id="PS50109"/>
    </source>
</evidence>
<dbReference type="Pfam" id="PF00512">
    <property type="entry name" value="HisKA"/>
    <property type="match status" value="1"/>
</dbReference>
<dbReference type="RefSeq" id="WP_107242480.1">
    <property type="nucleotide sequence ID" value="NZ_PYMJ01000007.1"/>
</dbReference>
<dbReference type="InterPro" id="IPR005467">
    <property type="entry name" value="His_kinase_dom"/>
</dbReference>
<keyword evidence="10" id="KW-0472">Membrane</keyword>
<keyword evidence="6" id="KW-0808">Transferase</keyword>
<dbReference type="SMART" id="SM00304">
    <property type="entry name" value="HAMP"/>
    <property type="match status" value="1"/>
</dbReference>
<feature type="transmembrane region" description="Helical" evidence="10">
    <location>
        <begin position="160"/>
        <end position="182"/>
    </location>
</feature>
<dbReference type="AlphaFoldDB" id="A0A2T3JJL6"/>
<dbReference type="GO" id="GO:0005524">
    <property type="term" value="F:ATP binding"/>
    <property type="evidence" value="ECO:0007669"/>
    <property type="project" value="UniProtKB-KW"/>
</dbReference>
<evidence type="ECO:0000256" key="3">
    <source>
        <dbReference type="ARBA" id="ARBA00012438"/>
    </source>
</evidence>
<evidence type="ECO:0000313" key="13">
    <source>
        <dbReference type="EMBL" id="PSU49204.1"/>
    </source>
</evidence>
<dbReference type="SUPFAM" id="SSF47384">
    <property type="entry name" value="Homodimeric domain of signal transducing histidine kinase"/>
    <property type="match status" value="1"/>
</dbReference>
<comment type="subcellular location">
    <subcellularLocation>
        <location evidence="2">Cell membrane</location>
        <topology evidence="2">Multi-pass membrane protein</topology>
    </subcellularLocation>
</comment>
<reference evidence="13 14" key="1">
    <citation type="submission" date="2018-01" db="EMBL/GenBank/DDBJ databases">
        <title>Whole genome sequencing of Histamine producing bacteria.</title>
        <authorList>
            <person name="Butler K."/>
        </authorList>
    </citation>
    <scope>NUCLEOTIDE SEQUENCE [LARGE SCALE GENOMIC DNA]</scope>
    <source>
        <strain evidence="13 14">JCM 12947</strain>
    </source>
</reference>
<protein>
    <recommendedName>
        <fullName evidence="3">histidine kinase</fullName>
        <ecNumber evidence="3">2.7.13.3</ecNumber>
    </recommendedName>
</protein>
<dbReference type="GO" id="GO:0000155">
    <property type="term" value="F:phosphorelay sensor kinase activity"/>
    <property type="evidence" value="ECO:0007669"/>
    <property type="project" value="InterPro"/>
</dbReference>
<sequence length="463" mass="53203">MNSIFSNAFSPLRAINDRCGLAVRLFSYFAIILLLILGIQNVAEIALVKAMLRIPEQIQEQMLDLANQAEIMIADGDMYELADWERGQPYYLFVLNKENRSLSGRDMHPHFEFKLAYIRQIDSLLESRVNRPIIEIPLRDGNRLVIQFPLDQHPAQHFKLYFGLIKIFIAALILCVFSLLLARYLQRPLNKLQEASRRLSEGDFSVRVTSEVGRGVKEFRELAHDFDHMTFRIQTLAEQQKRLIRDVSHELRTPLARHNLALHLLRKRTPEENQHLLDRLEHESDEMNNLVTEILEFSRIENASYSANLEPLQLEIFCQAQVLESQMCLKPKQRLTGYFDNETPLVLADSRLLLRVIKNLLVNASKYAGELATITITVQLPQEHEGQYVQVIIADDGKGIDPQHLKRIFDPFTRLEEARDKQSGGYGLGLAIVKESMALMKGQVEADNRLKGGLRITLLFPVL</sequence>
<dbReference type="GO" id="GO:0005886">
    <property type="term" value="C:plasma membrane"/>
    <property type="evidence" value="ECO:0007669"/>
    <property type="project" value="UniProtKB-SubCell"/>
</dbReference>
<keyword evidence="7" id="KW-0547">Nucleotide-binding</keyword>
<feature type="domain" description="Histidine kinase" evidence="11">
    <location>
        <begin position="246"/>
        <end position="463"/>
    </location>
</feature>
<keyword evidence="4" id="KW-1003">Cell membrane</keyword>
<dbReference type="InterPro" id="IPR004358">
    <property type="entry name" value="Sig_transdc_His_kin-like_C"/>
</dbReference>
<evidence type="ECO:0000256" key="10">
    <source>
        <dbReference type="SAM" id="Phobius"/>
    </source>
</evidence>
<dbReference type="CDD" id="cd00082">
    <property type="entry name" value="HisKA"/>
    <property type="match status" value="1"/>
</dbReference>
<evidence type="ECO:0000256" key="1">
    <source>
        <dbReference type="ARBA" id="ARBA00000085"/>
    </source>
</evidence>
<keyword evidence="14" id="KW-1185">Reference proteome</keyword>
<dbReference type="InterPro" id="IPR036890">
    <property type="entry name" value="HATPase_C_sf"/>
</dbReference>
<keyword evidence="10" id="KW-0812">Transmembrane</keyword>
<dbReference type="EC" id="2.7.13.3" evidence="3"/>
<feature type="domain" description="HAMP" evidence="12">
    <location>
        <begin position="183"/>
        <end position="238"/>
    </location>
</feature>
<dbReference type="OrthoDB" id="9804645at2"/>
<dbReference type="Pfam" id="PF16750">
    <property type="entry name" value="HK_sensor"/>
    <property type="match status" value="1"/>
</dbReference>
<keyword evidence="10" id="KW-1133">Transmembrane helix</keyword>
<dbReference type="PRINTS" id="PR00344">
    <property type="entry name" value="BCTRLSENSOR"/>
</dbReference>
<dbReference type="PROSITE" id="PS50885">
    <property type="entry name" value="HAMP"/>
    <property type="match status" value="1"/>
</dbReference>
<evidence type="ECO:0000256" key="7">
    <source>
        <dbReference type="ARBA" id="ARBA00022741"/>
    </source>
</evidence>
<accession>A0A2T3JJL6</accession>
<dbReference type="InterPro" id="IPR003661">
    <property type="entry name" value="HisK_dim/P_dom"/>
</dbReference>
<dbReference type="InterPro" id="IPR036097">
    <property type="entry name" value="HisK_dim/P_sf"/>
</dbReference>
<organism evidence="13 14">
    <name type="scientific">Photobacterium frigidiphilum</name>
    <dbReference type="NCBI Taxonomy" id="264736"/>
    <lineage>
        <taxon>Bacteria</taxon>
        <taxon>Pseudomonadati</taxon>
        <taxon>Pseudomonadota</taxon>
        <taxon>Gammaproteobacteria</taxon>
        <taxon>Vibrionales</taxon>
        <taxon>Vibrionaceae</taxon>
        <taxon>Photobacterium</taxon>
    </lineage>
</organism>
<dbReference type="InterPro" id="IPR003594">
    <property type="entry name" value="HATPase_dom"/>
</dbReference>
<evidence type="ECO:0000256" key="4">
    <source>
        <dbReference type="ARBA" id="ARBA00022475"/>
    </source>
</evidence>
<dbReference type="InterPro" id="IPR003660">
    <property type="entry name" value="HAMP_dom"/>
</dbReference>
<dbReference type="Gene3D" id="3.30.565.10">
    <property type="entry name" value="Histidine kinase-like ATPase, C-terminal domain"/>
    <property type="match status" value="1"/>
</dbReference>
<dbReference type="Gene3D" id="6.10.340.10">
    <property type="match status" value="1"/>
</dbReference>
<dbReference type="InterPro" id="IPR050980">
    <property type="entry name" value="2C_sensor_his_kinase"/>
</dbReference>
<dbReference type="Pfam" id="PF00672">
    <property type="entry name" value="HAMP"/>
    <property type="match status" value="1"/>
</dbReference>
<dbReference type="SUPFAM" id="SSF158472">
    <property type="entry name" value="HAMP domain-like"/>
    <property type="match status" value="1"/>
</dbReference>
<name>A0A2T3JJL6_9GAMM</name>
<dbReference type="Pfam" id="PF02518">
    <property type="entry name" value="HATPase_c"/>
    <property type="match status" value="1"/>
</dbReference>
<keyword evidence="5" id="KW-0597">Phosphoprotein</keyword>
<proteinExistence type="predicted"/>
<dbReference type="CDD" id="cd06225">
    <property type="entry name" value="HAMP"/>
    <property type="match status" value="1"/>
</dbReference>
<evidence type="ECO:0000256" key="9">
    <source>
        <dbReference type="ARBA" id="ARBA00022840"/>
    </source>
</evidence>
<evidence type="ECO:0000313" key="14">
    <source>
        <dbReference type="Proteomes" id="UP000240987"/>
    </source>
</evidence>
<dbReference type="SMART" id="SM00388">
    <property type="entry name" value="HisKA"/>
    <property type="match status" value="1"/>
</dbReference>
<keyword evidence="8 13" id="KW-0418">Kinase</keyword>
<evidence type="ECO:0000256" key="6">
    <source>
        <dbReference type="ARBA" id="ARBA00022679"/>
    </source>
</evidence>
<comment type="caution">
    <text evidence="13">The sequence shown here is derived from an EMBL/GenBank/DDBJ whole genome shotgun (WGS) entry which is preliminary data.</text>
</comment>
<dbReference type="EMBL" id="PYMJ01000007">
    <property type="protein sequence ID" value="PSU49204.1"/>
    <property type="molecule type" value="Genomic_DNA"/>
</dbReference>
<dbReference type="PANTHER" id="PTHR44936:SF10">
    <property type="entry name" value="SENSOR PROTEIN RSTB"/>
    <property type="match status" value="1"/>
</dbReference>
<dbReference type="Gene3D" id="1.10.287.130">
    <property type="match status" value="1"/>
</dbReference>
<comment type="catalytic activity">
    <reaction evidence="1">
        <text>ATP + protein L-histidine = ADP + protein N-phospho-L-histidine.</text>
        <dbReference type="EC" id="2.7.13.3"/>
    </reaction>
</comment>
<gene>
    <name evidence="13" type="ORF">C9J12_09480</name>
</gene>
<evidence type="ECO:0000256" key="2">
    <source>
        <dbReference type="ARBA" id="ARBA00004651"/>
    </source>
</evidence>